<accession>A0A1J5QDQ5</accession>
<sequence length="147" mass="16589">MDTSSPNPLAGTAGRDASFIGRGFSWPLEVDHRGAIRLTQGAEDLDRSIRVVLLTAPGERVMRPQFGCRIWDLMFEPVTPNLLGLIAEAVRDALAQWEPRIEVEDVEPVQDDDDGGLVRVLIRYRVKATNDRRNLVYPFYVIPREDT</sequence>
<dbReference type="Pfam" id="PF04965">
    <property type="entry name" value="GPW_gp25"/>
    <property type="match status" value="1"/>
</dbReference>
<name>A0A1J5QDQ5_9ZZZZ</name>
<dbReference type="InterPro" id="IPR007048">
    <property type="entry name" value="IraD/Gp25-like"/>
</dbReference>
<organism evidence="2">
    <name type="scientific">mine drainage metagenome</name>
    <dbReference type="NCBI Taxonomy" id="410659"/>
    <lineage>
        <taxon>unclassified sequences</taxon>
        <taxon>metagenomes</taxon>
        <taxon>ecological metagenomes</taxon>
    </lineage>
</organism>
<dbReference type="AlphaFoldDB" id="A0A1J5QDQ5"/>
<reference evidence="2" key="1">
    <citation type="submission" date="2016-10" db="EMBL/GenBank/DDBJ databases">
        <title>Sequence of Gallionella enrichment culture.</title>
        <authorList>
            <person name="Poehlein A."/>
            <person name="Muehling M."/>
            <person name="Daniel R."/>
        </authorList>
    </citation>
    <scope>NUCLEOTIDE SEQUENCE</scope>
</reference>
<evidence type="ECO:0000259" key="1">
    <source>
        <dbReference type="Pfam" id="PF04965"/>
    </source>
</evidence>
<feature type="domain" description="IraD/Gp25-like" evidence="1">
    <location>
        <begin position="40"/>
        <end position="130"/>
    </location>
</feature>
<comment type="caution">
    <text evidence="2">The sequence shown here is derived from an EMBL/GenBank/DDBJ whole genome shotgun (WGS) entry which is preliminary data.</text>
</comment>
<dbReference type="SUPFAM" id="SSF160719">
    <property type="entry name" value="gpW/gp25-like"/>
    <property type="match status" value="1"/>
</dbReference>
<dbReference type="Gene3D" id="3.10.450.40">
    <property type="match status" value="1"/>
</dbReference>
<evidence type="ECO:0000313" key="2">
    <source>
        <dbReference type="EMBL" id="OIQ81576.1"/>
    </source>
</evidence>
<proteinExistence type="predicted"/>
<dbReference type="EMBL" id="MLJW01000907">
    <property type="protein sequence ID" value="OIQ81576.1"/>
    <property type="molecule type" value="Genomic_DNA"/>
</dbReference>
<gene>
    <name evidence="2" type="ORF">GALL_366540</name>
</gene>
<protein>
    <submittedName>
        <fullName evidence="2">Protein 25-like lysozyme</fullName>
    </submittedName>
</protein>